<dbReference type="Proteomes" id="UP000238385">
    <property type="component" value="Unassembled WGS sequence"/>
</dbReference>
<dbReference type="RefSeq" id="WP_106671028.1">
    <property type="nucleotide sequence ID" value="NZ_BMFE01000001.1"/>
</dbReference>
<dbReference type="InterPro" id="IPR029095">
    <property type="entry name" value="NarX-like_N"/>
</dbReference>
<dbReference type="Gene3D" id="1.20.120.960">
    <property type="entry name" value="Histidine kinase NarX, sensor domain"/>
    <property type="match status" value="2"/>
</dbReference>
<evidence type="ECO:0000256" key="4">
    <source>
        <dbReference type="ARBA" id="ARBA00023136"/>
    </source>
</evidence>
<feature type="domain" description="NarX-like N-terminal" evidence="6">
    <location>
        <begin position="162"/>
        <end position="238"/>
    </location>
</feature>
<dbReference type="InterPro" id="IPR042295">
    <property type="entry name" value="NarX-like_N_sf"/>
</dbReference>
<evidence type="ECO:0000256" key="3">
    <source>
        <dbReference type="ARBA" id="ARBA00022989"/>
    </source>
</evidence>
<dbReference type="OrthoDB" id="952521at2"/>
<gene>
    <name evidence="7" type="ORF">C7H08_06975</name>
</gene>
<comment type="caution">
    <text evidence="7">The sequence shown here is derived from an EMBL/GenBank/DDBJ whole genome shotgun (WGS) entry which is preliminary data.</text>
</comment>
<evidence type="ECO:0000256" key="1">
    <source>
        <dbReference type="ARBA" id="ARBA00004141"/>
    </source>
</evidence>
<comment type="subcellular location">
    <subcellularLocation>
        <location evidence="1">Membrane</location>
        <topology evidence="1">Multi-pass membrane protein</topology>
    </subcellularLocation>
</comment>
<protein>
    <submittedName>
        <fullName evidence="7">Pilus assembly protein PilP</fullName>
    </submittedName>
</protein>
<dbReference type="GO" id="GO:0016020">
    <property type="term" value="C:membrane"/>
    <property type="evidence" value="ECO:0007669"/>
    <property type="project" value="UniProtKB-SubCell"/>
</dbReference>
<dbReference type="EMBL" id="PXNN01000011">
    <property type="protein sequence ID" value="PSF08426.1"/>
    <property type="molecule type" value="Genomic_DNA"/>
</dbReference>
<accession>A0A2T1KE72</accession>
<proteinExistence type="predicted"/>
<keyword evidence="4" id="KW-0472">Membrane</keyword>
<evidence type="ECO:0000256" key="2">
    <source>
        <dbReference type="ARBA" id="ARBA00022692"/>
    </source>
</evidence>
<keyword evidence="8" id="KW-1185">Reference proteome</keyword>
<evidence type="ECO:0000313" key="8">
    <source>
        <dbReference type="Proteomes" id="UP000238385"/>
    </source>
</evidence>
<feature type="domain" description="NarX-like N-terminal" evidence="6">
    <location>
        <begin position="51"/>
        <end position="127"/>
    </location>
</feature>
<organism evidence="7 8">
    <name type="scientific">Marinobacter halophilus</name>
    <dbReference type="NCBI Taxonomy" id="1323740"/>
    <lineage>
        <taxon>Bacteria</taxon>
        <taxon>Pseudomonadati</taxon>
        <taxon>Pseudomonadota</taxon>
        <taxon>Gammaproteobacteria</taxon>
        <taxon>Pseudomonadales</taxon>
        <taxon>Marinobacteraceae</taxon>
        <taxon>Marinobacter</taxon>
    </lineage>
</organism>
<evidence type="ECO:0000313" key="7">
    <source>
        <dbReference type="EMBL" id="PSF08426.1"/>
    </source>
</evidence>
<keyword evidence="3" id="KW-1133">Transmembrane helix</keyword>
<keyword evidence="5" id="KW-0732">Signal</keyword>
<name>A0A2T1KE72_9GAMM</name>
<evidence type="ECO:0000259" key="6">
    <source>
        <dbReference type="Pfam" id="PF13675"/>
    </source>
</evidence>
<dbReference type="Pfam" id="PF13675">
    <property type="entry name" value="PilJ"/>
    <property type="match status" value="2"/>
</dbReference>
<reference evidence="7 8" key="1">
    <citation type="submission" date="2018-03" db="EMBL/GenBank/DDBJ databases">
        <title>Marinobacter brunus sp. nov., a marine bacterium of Gamma-proteobacteria isolated from the surface seawater of the South China Sea.</title>
        <authorList>
            <person name="Cheng H."/>
            <person name="Wu Y.-H."/>
            <person name="Xamxidin M."/>
            <person name="Xu X.-W."/>
        </authorList>
    </citation>
    <scope>NUCLEOTIDE SEQUENCE [LARGE SCALE GENOMIC DNA]</scope>
    <source>
        <strain evidence="7 8">JCM 30472</strain>
    </source>
</reference>
<feature type="signal peptide" evidence="5">
    <location>
        <begin position="1"/>
        <end position="37"/>
    </location>
</feature>
<keyword evidence="2" id="KW-0812">Transmembrane</keyword>
<feature type="chain" id="PRO_5015499168" evidence="5">
    <location>
        <begin position="38"/>
        <end position="281"/>
    </location>
</feature>
<dbReference type="AlphaFoldDB" id="A0A2T1KE72"/>
<sequence>MQFLCKRPERNSNVWRRYQKQAISLVLMLTLSGALLALPEDNAAEILTIDSAINKAGKQRMLTQRITKSYMLIGQNVASDKAQRQLDASVALFEEQLGELERYSPTAEITKSLQNIRQEWNSFRGWAIARPERSQALAMIEKSTRLLSLCEESATLFEVHSGNKKGELINLSGRQRMLSQRIGMLYTAHSWQVNDKPLRVSFEQAISDFDEALQHLTASHINTDEINNSLDDVVAQWRFSHSGFQLSEDGRYVPFIIQVTTESILEKMEAITDMYESVAAQ</sequence>
<evidence type="ECO:0000256" key="5">
    <source>
        <dbReference type="SAM" id="SignalP"/>
    </source>
</evidence>